<evidence type="ECO:0000313" key="2">
    <source>
        <dbReference type="EMBL" id="ARF66886.1"/>
    </source>
</evidence>
<dbReference type="RefSeq" id="WP_083038451.1">
    <property type="nucleotide sequence ID" value="NZ_CP020557.1"/>
</dbReference>
<dbReference type="Pfam" id="PF18768">
    <property type="entry name" value="RNPP_C"/>
    <property type="match status" value="1"/>
</dbReference>
<dbReference type="InterPro" id="IPR010982">
    <property type="entry name" value="Lambda_DNA-bd_dom_sf"/>
</dbReference>
<dbReference type="SMART" id="SM00530">
    <property type="entry name" value="HTH_XRE"/>
    <property type="match status" value="1"/>
</dbReference>
<dbReference type="SUPFAM" id="SSF48452">
    <property type="entry name" value="TPR-like"/>
    <property type="match status" value="1"/>
</dbReference>
<dbReference type="GO" id="GO:0003677">
    <property type="term" value="F:DNA binding"/>
    <property type="evidence" value="ECO:0007669"/>
    <property type="project" value="InterPro"/>
</dbReference>
<sequence>MSYNWSYIHIGKIIKQLRQKYKLSQEELAKGICSQAHISKIERGIQFPSGVMLYLLAQKLRISVDYLFNPENAAEDKERKQIKEMIRKSIRFNDYEQALKIIADEQTQSLFSSPYNQQFLLWAKAGCLFYYENKPDVCMKLLKEALKKTTDNLNHCTEQELLIINSVGIIFAENKKNRMALKILLWVYKEIQNLHHIEDQHFIVKNTYACARSLYRLGKYEEAIHFCNIGVKRNYDHDRLYLLGELYYIKGLCCLFLNYTHLSIESFKRSLCLFHLKN</sequence>
<dbReference type="SUPFAM" id="SSF47413">
    <property type="entry name" value="lambda repressor-like DNA-binding domains"/>
    <property type="match status" value="1"/>
</dbReference>
<dbReference type="Gene3D" id="1.25.40.10">
    <property type="entry name" value="Tetratricopeptide repeat domain"/>
    <property type="match status" value="1"/>
</dbReference>
<feature type="domain" description="HTH cro/C1-type" evidence="1">
    <location>
        <begin position="14"/>
        <end position="67"/>
    </location>
</feature>
<organism evidence="2 3">
    <name type="scientific">Paenibacillus larvae subsp. pulvifaciens</name>
    <dbReference type="NCBI Taxonomy" id="1477"/>
    <lineage>
        <taxon>Bacteria</taxon>
        <taxon>Bacillati</taxon>
        <taxon>Bacillota</taxon>
        <taxon>Bacilli</taxon>
        <taxon>Bacillales</taxon>
        <taxon>Paenibacillaceae</taxon>
        <taxon>Paenibacillus</taxon>
    </lineage>
</organism>
<evidence type="ECO:0000259" key="1">
    <source>
        <dbReference type="PROSITE" id="PS50943"/>
    </source>
</evidence>
<dbReference type="AlphaFoldDB" id="A0A1V0UP72"/>
<dbReference type="Proteomes" id="UP000192727">
    <property type="component" value="Chromosome"/>
</dbReference>
<dbReference type="PROSITE" id="PS50943">
    <property type="entry name" value="HTH_CROC1"/>
    <property type="match status" value="1"/>
</dbReference>
<dbReference type="PANTHER" id="PTHR37038">
    <property type="entry name" value="TRANSCRIPTIONAL REGULATOR-RELATED"/>
    <property type="match status" value="1"/>
</dbReference>
<dbReference type="PANTHER" id="PTHR37038:SF14">
    <property type="entry name" value="TRANSCRIPTIONAL ACTIVATOR"/>
    <property type="match status" value="1"/>
</dbReference>
<gene>
    <name evidence="2" type="ORF">B7C51_02305</name>
</gene>
<dbReference type="EMBL" id="CP020557">
    <property type="protein sequence ID" value="ARF66886.1"/>
    <property type="molecule type" value="Genomic_DNA"/>
</dbReference>
<dbReference type="Pfam" id="PF01381">
    <property type="entry name" value="HTH_3"/>
    <property type="match status" value="1"/>
</dbReference>
<dbReference type="InterPro" id="IPR041315">
    <property type="entry name" value="PlcR_TPR"/>
</dbReference>
<evidence type="ECO:0000313" key="3">
    <source>
        <dbReference type="Proteomes" id="UP000192727"/>
    </source>
</evidence>
<reference evidence="2 3" key="1">
    <citation type="submission" date="2017-03" db="EMBL/GenBank/DDBJ databases">
        <title>Paenibacillus larvae genome sequencing.</title>
        <authorList>
            <person name="Dingman D.W."/>
        </authorList>
    </citation>
    <scope>NUCLEOTIDE SEQUENCE [LARGE SCALE GENOMIC DNA]</scope>
    <source>
        <strain evidence="2 3">SAG 10367</strain>
    </source>
</reference>
<name>A0A1V0UP72_9BACL</name>
<accession>A0A1V0UP72</accession>
<dbReference type="InterPro" id="IPR053163">
    <property type="entry name" value="HTH-type_regulator_Rgg"/>
</dbReference>
<proteinExistence type="predicted"/>
<dbReference type="InterPro" id="IPR001387">
    <property type="entry name" value="Cro/C1-type_HTH"/>
</dbReference>
<protein>
    <recommendedName>
        <fullName evidence="1">HTH cro/C1-type domain-containing protein</fullName>
    </recommendedName>
</protein>
<dbReference type="CDD" id="cd00093">
    <property type="entry name" value="HTH_XRE"/>
    <property type="match status" value="1"/>
</dbReference>
<dbReference type="InterPro" id="IPR011990">
    <property type="entry name" value="TPR-like_helical_dom_sf"/>
</dbReference>